<protein>
    <submittedName>
        <fullName evidence="5">Type II secretion system protein</fullName>
    </submittedName>
</protein>
<gene>
    <name evidence="5" type="ORF">P9847_13995</name>
</gene>
<dbReference type="InterPro" id="IPR045584">
    <property type="entry name" value="Pilin-like"/>
</dbReference>
<dbReference type="Proteomes" id="UP001343257">
    <property type="component" value="Unassembled WGS sequence"/>
</dbReference>
<sequence length="184" mass="20224">MLKTVSKQEKGFTLVEVLAAIVIFSIVSIVLTSYFSNALSYSKSTQNQTVMINLARNALVYMQKQNDEALKEFYHVGEFGREHPKILGSMAASSPGTYSGALPDTDPATLASVLHPTVNNVAYEIDIEYEADLHQQMLSTDDPQKQKMSRNLFPVKVIIRGAGGPGGHQTDSVVEGYITNEQLR</sequence>
<dbReference type="Pfam" id="PF07963">
    <property type="entry name" value="N_methyl"/>
    <property type="match status" value="1"/>
</dbReference>
<evidence type="ECO:0000256" key="1">
    <source>
        <dbReference type="ARBA" id="ARBA00004241"/>
    </source>
</evidence>
<accession>A0ABU6PVP1</accession>
<proteinExistence type="predicted"/>
<evidence type="ECO:0000256" key="3">
    <source>
        <dbReference type="SAM" id="MobiDB-lite"/>
    </source>
</evidence>
<evidence type="ECO:0000256" key="4">
    <source>
        <dbReference type="SAM" id="Phobius"/>
    </source>
</evidence>
<keyword evidence="4" id="KW-1133">Transmembrane helix</keyword>
<comment type="subcellular location">
    <subcellularLocation>
        <location evidence="1">Cell surface</location>
    </subcellularLocation>
</comment>
<reference evidence="5 6" key="1">
    <citation type="submission" date="2023-03" db="EMBL/GenBank/DDBJ databases">
        <title>Bacillus Genome Sequencing.</title>
        <authorList>
            <person name="Dunlap C."/>
        </authorList>
    </citation>
    <scope>NUCLEOTIDE SEQUENCE [LARGE SCALE GENOMIC DNA]</scope>
    <source>
        <strain evidence="5 6">NRS-52</strain>
    </source>
</reference>
<comment type="caution">
    <text evidence="5">The sequence shown here is derived from an EMBL/GenBank/DDBJ whole genome shotgun (WGS) entry which is preliminary data.</text>
</comment>
<feature type="region of interest" description="Disordered" evidence="3">
    <location>
        <begin position="163"/>
        <end position="184"/>
    </location>
</feature>
<organism evidence="5 6">
    <name type="scientific">Paenibacillus chibensis</name>
    <dbReference type="NCBI Taxonomy" id="59846"/>
    <lineage>
        <taxon>Bacteria</taxon>
        <taxon>Bacillati</taxon>
        <taxon>Bacillota</taxon>
        <taxon>Bacilli</taxon>
        <taxon>Bacillales</taxon>
        <taxon>Paenibacillaceae</taxon>
        <taxon>Paenibacillus</taxon>
    </lineage>
</organism>
<evidence type="ECO:0000313" key="5">
    <source>
        <dbReference type="EMBL" id="MED5018417.1"/>
    </source>
</evidence>
<dbReference type="RefSeq" id="WP_328278674.1">
    <property type="nucleotide sequence ID" value="NZ_JARTLD010000034.1"/>
</dbReference>
<keyword evidence="4" id="KW-0472">Membrane</keyword>
<evidence type="ECO:0000313" key="6">
    <source>
        <dbReference type="Proteomes" id="UP001343257"/>
    </source>
</evidence>
<keyword evidence="2" id="KW-0178">Competence</keyword>
<dbReference type="EMBL" id="JARTLD010000034">
    <property type="protein sequence ID" value="MED5018417.1"/>
    <property type="molecule type" value="Genomic_DNA"/>
</dbReference>
<dbReference type="PROSITE" id="PS00409">
    <property type="entry name" value="PROKAR_NTER_METHYL"/>
    <property type="match status" value="1"/>
</dbReference>
<dbReference type="NCBIfam" id="TIGR02532">
    <property type="entry name" value="IV_pilin_GFxxxE"/>
    <property type="match status" value="1"/>
</dbReference>
<evidence type="ECO:0000256" key="2">
    <source>
        <dbReference type="ARBA" id="ARBA00023287"/>
    </source>
</evidence>
<dbReference type="InterPro" id="IPR012902">
    <property type="entry name" value="N_methyl_site"/>
</dbReference>
<feature type="transmembrane region" description="Helical" evidence="4">
    <location>
        <begin position="12"/>
        <end position="35"/>
    </location>
</feature>
<keyword evidence="6" id="KW-1185">Reference proteome</keyword>
<keyword evidence="4" id="KW-0812">Transmembrane</keyword>
<dbReference type="SUPFAM" id="SSF54523">
    <property type="entry name" value="Pili subunits"/>
    <property type="match status" value="1"/>
</dbReference>
<name>A0ABU6PVP1_9BACL</name>